<gene>
    <name evidence="2" type="ORF">U9M48_016727</name>
</gene>
<proteinExistence type="predicted"/>
<dbReference type="AlphaFoldDB" id="A0AAQ3T775"/>
<protein>
    <submittedName>
        <fullName evidence="2">Uncharacterized protein</fullName>
    </submittedName>
</protein>
<accession>A0AAQ3T775</accession>
<dbReference type="Proteomes" id="UP001341281">
    <property type="component" value="Chromosome 04"/>
</dbReference>
<feature type="region of interest" description="Disordered" evidence="1">
    <location>
        <begin position="100"/>
        <end position="136"/>
    </location>
</feature>
<reference evidence="2 3" key="1">
    <citation type="submission" date="2024-02" db="EMBL/GenBank/DDBJ databases">
        <title>High-quality chromosome-scale genome assembly of Pensacola bahiagrass (Paspalum notatum Flugge var. saurae).</title>
        <authorList>
            <person name="Vega J.M."/>
            <person name="Podio M."/>
            <person name="Orjuela J."/>
            <person name="Siena L.A."/>
            <person name="Pessino S.C."/>
            <person name="Combes M.C."/>
            <person name="Mariac C."/>
            <person name="Albertini E."/>
            <person name="Pupilli F."/>
            <person name="Ortiz J.P.A."/>
            <person name="Leblanc O."/>
        </authorList>
    </citation>
    <scope>NUCLEOTIDE SEQUENCE [LARGE SCALE GENOMIC DNA]</scope>
    <source>
        <strain evidence="2">R1</strain>
        <tissue evidence="2">Leaf</tissue>
    </source>
</reference>
<sequence length="136" mass="14385">MTQRTGDGSATYCIAFLPKRKGIRTKKKKTNSLIASVPTRGHKKATERRREKPTGLSCPTPPPFHLAASRTHPHQFVNSRSPLHLQRLAPHASLVPRAAPRSLKGHGTAGAAAAASSATGIARSVPATPATSEITI</sequence>
<evidence type="ECO:0000256" key="1">
    <source>
        <dbReference type="SAM" id="MobiDB-lite"/>
    </source>
</evidence>
<keyword evidence="3" id="KW-1185">Reference proteome</keyword>
<evidence type="ECO:0000313" key="3">
    <source>
        <dbReference type="Proteomes" id="UP001341281"/>
    </source>
</evidence>
<evidence type="ECO:0000313" key="2">
    <source>
        <dbReference type="EMBL" id="WVZ67680.1"/>
    </source>
</evidence>
<dbReference type="EMBL" id="CP144748">
    <property type="protein sequence ID" value="WVZ67680.1"/>
    <property type="molecule type" value="Genomic_DNA"/>
</dbReference>
<feature type="region of interest" description="Disordered" evidence="1">
    <location>
        <begin position="26"/>
        <end position="62"/>
    </location>
</feature>
<feature type="compositionally biased region" description="Low complexity" evidence="1">
    <location>
        <begin position="109"/>
        <end position="120"/>
    </location>
</feature>
<name>A0AAQ3T775_PASNO</name>
<organism evidence="2 3">
    <name type="scientific">Paspalum notatum var. saurae</name>
    <dbReference type="NCBI Taxonomy" id="547442"/>
    <lineage>
        <taxon>Eukaryota</taxon>
        <taxon>Viridiplantae</taxon>
        <taxon>Streptophyta</taxon>
        <taxon>Embryophyta</taxon>
        <taxon>Tracheophyta</taxon>
        <taxon>Spermatophyta</taxon>
        <taxon>Magnoliopsida</taxon>
        <taxon>Liliopsida</taxon>
        <taxon>Poales</taxon>
        <taxon>Poaceae</taxon>
        <taxon>PACMAD clade</taxon>
        <taxon>Panicoideae</taxon>
        <taxon>Andropogonodae</taxon>
        <taxon>Paspaleae</taxon>
        <taxon>Paspalinae</taxon>
        <taxon>Paspalum</taxon>
    </lineage>
</organism>